<keyword evidence="2" id="KW-0677">Repeat</keyword>
<dbReference type="PANTHER" id="PTHR46652:SF3">
    <property type="entry name" value="LEUCINE-RICH REPEAT-CONTAINING PROTEIN 9"/>
    <property type="match status" value="1"/>
</dbReference>
<dbReference type="InterPro" id="IPR050836">
    <property type="entry name" value="SDS22/Internalin_LRR"/>
</dbReference>
<dbReference type="InterPro" id="IPR025875">
    <property type="entry name" value="Leu-rich_rpt_4"/>
</dbReference>
<dbReference type="Pfam" id="PF12799">
    <property type="entry name" value="LRR_4"/>
    <property type="match status" value="1"/>
</dbReference>
<dbReference type="EMBL" id="CATOUU010001104">
    <property type="protein sequence ID" value="CAI9972285.1"/>
    <property type="molecule type" value="Genomic_DNA"/>
</dbReference>
<sequence length="213" mass="24599">MGAGCTTSLDKETFNILTPYDQKMIKKYKRQCKYKILSITDDPEIIDFCFVDYFDLNGVYIERCNNISFEKTPKNINYFQAKDCNIQNFDKVTQMQQLVYLDLSYNKITDISIIVNMPGLTSLILSNNQISDISPLASLNNLQELKLDFNLIEDISVLKPLMNLGCVWLFNNKITNLESLAQQMAIAAGQSHHHHHDHYDSNLEYFQLQPQNV</sequence>
<keyword evidence="1" id="KW-0433">Leucine-rich repeat</keyword>
<dbReference type="SMART" id="SM00369">
    <property type="entry name" value="LRR_TYP"/>
    <property type="match status" value="2"/>
</dbReference>
<comment type="caution">
    <text evidence="3">The sequence shown here is derived from an EMBL/GenBank/DDBJ whole genome shotgun (WGS) entry which is preliminary data.</text>
</comment>
<dbReference type="InterPro" id="IPR001611">
    <property type="entry name" value="Leu-rich_rpt"/>
</dbReference>
<evidence type="ECO:0000256" key="2">
    <source>
        <dbReference type="ARBA" id="ARBA00022737"/>
    </source>
</evidence>
<dbReference type="SUPFAM" id="SSF52058">
    <property type="entry name" value="L domain-like"/>
    <property type="match status" value="1"/>
</dbReference>
<gene>
    <name evidence="4" type="ORF">HINF_LOCUS37409</name>
    <name evidence="3" type="ORF">HINF_LOCUS59930</name>
</gene>
<organism evidence="3">
    <name type="scientific">Hexamita inflata</name>
    <dbReference type="NCBI Taxonomy" id="28002"/>
    <lineage>
        <taxon>Eukaryota</taxon>
        <taxon>Metamonada</taxon>
        <taxon>Diplomonadida</taxon>
        <taxon>Hexamitidae</taxon>
        <taxon>Hexamitinae</taxon>
        <taxon>Hexamita</taxon>
    </lineage>
</organism>
<reference evidence="4 5" key="2">
    <citation type="submission" date="2024-07" db="EMBL/GenBank/DDBJ databases">
        <authorList>
            <person name="Akdeniz Z."/>
        </authorList>
    </citation>
    <scope>NUCLEOTIDE SEQUENCE [LARGE SCALE GENOMIC DNA]</scope>
</reference>
<evidence type="ECO:0000256" key="1">
    <source>
        <dbReference type="ARBA" id="ARBA00022614"/>
    </source>
</evidence>
<proteinExistence type="predicted"/>
<dbReference type="AlphaFoldDB" id="A0AA86R7W0"/>
<evidence type="ECO:0000313" key="5">
    <source>
        <dbReference type="Proteomes" id="UP001642409"/>
    </source>
</evidence>
<dbReference type="Gene3D" id="3.80.10.10">
    <property type="entry name" value="Ribonuclease Inhibitor"/>
    <property type="match status" value="1"/>
</dbReference>
<keyword evidence="5" id="KW-1185">Reference proteome</keyword>
<dbReference type="InterPro" id="IPR003591">
    <property type="entry name" value="Leu-rich_rpt_typical-subtyp"/>
</dbReference>
<dbReference type="PROSITE" id="PS51450">
    <property type="entry name" value="LRR"/>
    <property type="match status" value="4"/>
</dbReference>
<name>A0AA86R7W0_9EUKA</name>
<dbReference type="EMBL" id="CAXDID020000139">
    <property type="protein sequence ID" value="CAL6038518.1"/>
    <property type="molecule type" value="Genomic_DNA"/>
</dbReference>
<protein>
    <submittedName>
        <fullName evidence="3">Leucine-rich repeat domain-containing protein</fullName>
    </submittedName>
    <submittedName>
        <fullName evidence="4">Leucine-rich_repeat domain-containing protein</fullName>
    </submittedName>
</protein>
<dbReference type="Proteomes" id="UP001642409">
    <property type="component" value="Unassembled WGS sequence"/>
</dbReference>
<evidence type="ECO:0000313" key="4">
    <source>
        <dbReference type="EMBL" id="CAL6038518.1"/>
    </source>
</evidence>
<reference evidence="3" key="1">
    <citation type="submission" date="2023-06" db="EMBL/GenBank/DDBJ databases">
        <authorList>
            <person name="Kurt Z."/>
        </authorList>
    </citation>
    <scope>NUCLEOTIDE SEQUENCE</scope>
</reference>
<dbReference type="PANTHER" id="PTHR46652">
    <property type="entry name" value="LEUCINE-RICH REPEAT AND IQ DOMAIN-CONTAINING PROTEIN 1-RELATED"/>
    <property type="match status" value="1"/>
</dbReference>
<evidence type="ECO:0000313" key="3">
    <source>
        <dbReference type="EMBL" id="CAI9972285.1"/>
    </source>
</evidence>
<accession>A0AA86R7W0</accession>
<dbReference type="InterPro" id="IPR032675">
    <property type="entry name" value="LRR_dom_sf"/>
</dbReference>